<dbReference type="Pfam" id="PF14246">
    <property type="entry name" value="TetR_C_7"/>
    <property type="match status" value="1"/>
</dbReference>
<dbReference type="InterPro" id="IPR036271">
    <property type="entry name" value="Tet_transcr_reg_TetR-rel_C_sf"/>
</dbReference>
<evidence type="ECO:0000256" key="1">
    <source>
        <dbReference type="ARBA" id="ARBA00023125"/>
    </source>
</evidence>
<evidence type="ECO:0000313" key="4">
    <source>
        <dbReference type="EMBL" id="KGD62221.1"/>
    </source>
</evidence>
<dbReference type="Gene3D" id="1.10.10.60">
    <property type="entry name" value="Homeodomain-like"/>
    <property type="match status" value="1"/>
</dbReference>
<protein>
    <submittedName>
        <fullName evidence="4">TetR family transcriptional regulator</fullName>
    </submittedName>
</protein>
<dbReference type="PANTHER" id="PTHR30055:SF146">
    <property type="entry name" value="HTH-TYPE TRANSCRIPTIONAL DUAL REGULATOR CECR"/>
    <property type="match status" value="1"/>
</dbReference>
<organism evidence="4 5">
    <name type="scientific">Alcanivorax jadensis T9</name>
    <dbReference type="NCBI Taxonomy" id="1177181"/>
    <lineage>
        <taxon>Bacteria</taxon>
        <taxon>Pseudomonadati</taxon>
        <taxon>Pseudomonadota</taxon>
        <taxon>Gammaproteobacteria</taxon>
        <taxon>Oceanospirillales</taxon>
        <taxon>Alcanivoracaceae</taxon>
        <taxon>Alcanivorax</taxon>
    </lineage>
</organism>
<dbReference type="RefSeq" id="WP_035244911.1">
    <property type="nucleotide sequence ID" value="NZ_ARXU01000002.1"/>
</dbReference>
<sequence>MQQQPLSQRGQKRREAILEAATDAFLQHGYEGTTLDMIITQAGGSRRSLYDYFGDKQGLFGAVIRYHADKLVEEIRSIDVTGMSAREGLTMLANNFVFALLEPLNLELYRLLITQAPTFPDLGRTVYQAGPELLLSELEQYLKHLQREGQLPAKLPTPHTARQFLGMVKAEFQLCALLAPEQLPPKSAISAHVQDCVTFLLDNR</sequence>
<comment type="caution">
    <text evidence="4">The sequence shown here is derived from an EMBL/GenBank/DDBJ whole genome shotgun (WGS) entry which is preliminary data.</text>
</comment>
<keyword evidence="1 2" id="KW-0238">DNA-binding</keyword>
<evidence type="ECO:0000256" key="2">
    <source>
        <dbReference type="PROSITE-ProRule" id="PRU00335"/>
    </source>
</evidence>
<dbReference type="InterPro" id="IPR009057">
    <property type="entry name" value="Homeodomain-like_sf"/>
</dbReference>
<dbReference type="PANTHER" id="PTHR30055">
    <property type="entry name" value="HTH-TYPE TRANSCRIPTIONAL REGULATOR RUTR"/>
    <property type="match status" value="1"/>
</dbReference>
<dbReference type="InterPro" id="IPR050109">
    <property type="entry name" value="HTH-type_TetR-like_transc_reg"/>
</dbReference>
<dbReference type="InterPro" id="IPR001647">
    <property type="entry name" value="HTH_TetR"/>
</dbReference>
<dbReference type="InterPro" id="IPR039536">
    <property type="entry name" value="TetR_C_Proteobacteria"/>
</dbReference>
<accession>A0ABR4WFB6</accession>
<dbReference type="EMBL" id="ARXU01000002">
    <property type="protein sequence ID" value="KGD62221.1"/>
    <property type="molecule type" value="Genomic_DNA"/>
</dbReference>
<feature type="DNA-binding region" description="H-T-H motif" evidence="2">
    <location>
        <begin position="34"/>
        <end position="53"/>
    </location>
</feature>
<gene>
    <name evidence="4" type="ORF">T9A_00512</name>
</gene>
<proteinExistence type="predicted"/>
<dbReference type="Proteomes" id="UP000029443">
    <property type="component" value="Unassembled WGS sequence"/>
</dbReference>
<name>A0ABR4WFB6_9GAMM</name>
<dbReference type="Pfam" id="PF00440">
    <property type="entry name" value="TetR_N"/>
    <property type="match status" value="1"/>
</dbReference>
<feature type="domain" description="HTH tetR-type" evidence="3">
    <location>
        <begin position="11"/>
        <end position="71"/>
    </location>
</feature>
<dbReference type="SUPFAM" id="SSF48498">
    <property type="entry name" value="Tetracyclin repressor-like, C-terminal domain"/>
    <property type="match status" value="1"/>
</dbReference>
<dbReference type="Gene3D" id="1.10.357.10">
    <property type="entry name" value="Tetracycline Repressor, domain 2"/>
    <property type="match status" value="1"/>
</dbReference>
<dbReference type="SUPFAM" id="SSF46689">
    <property type="entry name" value="Homeodomain-like"/>
    <property type="match status" value="1"/>
</dbReference>
<dbReference type="PRINTS" id="PR00455">
    <property type="entry name" value="HTHTETR"/>
</dbReference>
<dbReference type="PROSITE" id="PS50977">
    <property type="entry name" value="HTH_TETR_2"/>
    <property type="match status" value="1"/>
</dbReference>
<evidence type="ECO:0000313" key="5">
    <source>
        <dbReference type="Proteomes" id="UP000029443"/>
    </source>
</evidence>
<reference evidence="4 5" key="1">
    <citation type="submission" date="2012-09" db="EMBL/GenBank/DDBJ databases">
        <title>Genome Sequence of alkane-degrading Bacterium Alcanivorax jadensis T9.</title>
        <authorList>
            <person name="Lai Q."/>
            <person name="Shao Z."/>
        </authorList>
    </citation>
    <scope>NUCLEOTIDE SEQUENCE [LARGE SCALE GENOMIC DNA]</scope>
    <source>
        <strain evidence="4 5">T9</strain>
    </source>
</reference>
<keyword evidence="5" id="KW-1185">Reference proteome</keyword>
<evidence type="ECO:0000259" key="3">
    <source>
        <dbReference type="PROSITE" id="PS50977"/>
    </source>
</evidence>